<proteinExistence type="predicted"/>
<accession>Q03G26</accession>
<evidence type="ECO:0000313" key="2">
    <source>
        <dbReference type="Proteomes" id="UP000000773"/>
    </source>
</evidence>
<dbReference type="STRING" id="278197.PEPE_0785"/>
<evidence type="ECO:0000313" key="1">
    <source>
        <dbReference type="EMBL" id="ABJ67846.1"/>
    </source>
</evidence>
<dbReference type="EMBL" id="CP000422">
    <property type="protein sequence ID" value="ABJ67846.1"/>
    <property type="molecule type" value="Genomic_DNA"/>
</dbReference>
<protein>
    <submittedName>
        <fullName evidence="1">Uncharacterized protein</fullName>
    </submittedName>
</protein>
<dbReference type="AlphaFoldDB" id="Q03G26"/>
<dbReference type="RefSeq" id="WP_011673258.1">
    <property type="nucleotide sequence ID" value="NC_008525.1"/>
</dbReference>
<dbReference type="HOGENOM" id="CLU_2736449_0_0_9"/>
<dbReference type="GeneID" id="33062216"/>
<organism evidence="1 2">
    <name type="scientific">Pediococcus pentosaceus (strain ATCC 25745 / CCUG 21536 / LMG 10740 / 183-1w)</name>
    <dbReference type="NCBI Taxonomy" id="278197"/>
    <lineage>
        <taxon>Bacteria</taxon>
        <taxon>Bacillati</taxon>
        <taxon>Bacillota</taxon>
        <taxon>Bacilli</taxon>
        <taxon>Lactobacillales</taxon>
        <taxon>Lactobacillaceae</taxon>
        <taxon>Pediococcus</taxon>
    </lineage>
</organism>
<reference evidence="1 2" key="1">
    <citation type="journal article" date="2006" name="Proc. Natl. Acad. Sci. U.S.A.">
        <title>Comparative genomics of the lactic acid bacteria.</title>
        <authorList>
            <person name="Makarova K."/>
            <person name="Slesarev A."/>
            <person name="Wolf Y."/>
            <person name="Sorokin A."/>
            <person name="Mirkin B."/>
            <person name="Koonin E."/>
            <person name="Pavlov A."/>
            <person name="Pavlova N."/>
            <person name="Karamychev V."/>
            <person name="Polouchine N."/>
            <person name="Shakhova V."/>
            <person name="Grigoriev I."/>
            <person name="Lou Y."/>
            <person name="Rohksar D."/>
            <person name="Lucas S."/>
            <person name="Huang K."/>
            <person name="Goodstein D.M."/>
            <person name="Hawkins T."/>
            <person name="Plengvidhya V."/>
            <person name="Welker D."/>
            <person name="Hughes J."/>
            <person name="Goh Y."/>
            <person name="Benson A."/>
            <person name="Baldwin K."/>
            <person name="Lee J.H."/>
            <person name="Diaz-Muniz I."/>
            <person name="Dosti B."/>
            <person name="Smeianov V."/>
            <person name="Wechter W."/>
            <person name="Barabote R."/>
            <person name="Lorca G."/>
            <person name="Altermann E."/>
            <person name="Barrangou R."/>
            <person name="Ganesan B."/>
            <person name="Xie Y."/>
            <person name="Rawsthorne H."/>
            <person name="Tamir D."/>
            <person name="Parker C."/>
            <person name="Breidt F."/>
            <person name="Broadbent J."/>
            <person name="Hutkins R."/>
            <person name="O'Sullivan D."/>
            <person name="Steele J."/>
            <person name="Unlu G."/>
            <person name="Saier M."/>
            <person name="Klaenhammer T."/>
            <person name="Richardson P."/>
            <person name="Kozyavkin S."/>
            <person name="Weimer B."/>
            <person name="Mills D."/>
        </authorList>
    </citation>
    <scope>NUCLEOTIDE SEQUENCE [LARGE SCALE GENOMIC DNA]</scope>
    <source>
        <strain evidence="2">ATCC 25745 / CCUG 21536 / LMG 10740 / 183-1w</strain>
    </source>
</reference>
<dbReference type="KEGG" id="ppe:PEPE_0785"/>
<dbReference type="Proteomes" id="UP000000773">
    <property type="component" value="Chromosome"/>
</dbReference>
<sequence length="71" mass="8093">MELPIDNETLIGALEEIVNNLKKRNKDVEHIKIASERGDGKTHVLIDLTFQAKNDFKNFTLETGQTIEIEI</sequence>
<name>Q03G26_PEDPA</name>
<gene>
    <name evidence="1" type="ordered locus">PEPE_0785</name>
</gene>